<proteinExistence type="predicted"/>
<dbReference type="RefSeq" id="WP_256533373.1">
    <property type="nucleotide sequence ID" value="NZ_CP101824.1"/>
</dbReference>
<keyword evidence="2" id="KW-1185">Reference proteome</keyword>
<comment type="caution">
    <text evidence="1">The sequence shown here is derived from an EMBL/GenBank/DDBJ whole genome shotgun (WGS) entry which is preliminary data.</text>
</comment>
<protein>
    <submittedName>
        <fullName evidence="1">Uncharacterized protein</fullName>
    </submittedName>
</protein>
<evidence type="ECO:0000313" key="2">
    <source>
        <dbReference type="Proteomes" id="UP001595846"/>
    </source>
</evidence>
<dbReference type="InterPro" id="IPR058263">
    <property type="entry name" value="DUF7957"/>
</dbReference>
<sequence length="113" mass="12660">MTTIDIEGDTLVVGDTKFRFRHPVKETADKGDVVIVLLDVPVGEIDNRNVIGVSKDGDRLWEIEPISDDPTRDQAYVSLYERGGDVWVGNPIGAECKVDARTGSFLEKRTKRW</sequence>
<dbReference type="Pfam" id="PF25857">
    <property type="entry name" value="DUF7957"/>
    <property type="match status" value="1"/>
</dbReference>
<dbReference type="Proteomes" id="UP001595846">
    <property type="component" value="Unassembled WGS sequence"/>
</dbReference>
<evidence type="ECO:0000313" key="1">
    <source>
        <dbReference type="EMBL" id="MFC3959232.1"/>
    </source>
</evidence>
<reference evidence="1 2" key="1">
    <citation type="journal article" date="2019" name="Int. J. Syst. Evol. Microbiol.">
        <title>The Global Catalogue of Microorganisms (GCM) 10K type strain sequencing project: providing services to taxonomists for standard genome sequencing and annotation.</title>
        <authorList>
            <consortium name="The Broad Institute Genomics Platform"/>
            <consortium name="The Broad Institute Genome Sequencing Center for Infectious Disease"/>
            <person name="Wu L."/>
            <person name="Ma J."/>
        </authorList>
    </citation>
    <scope>NUCLEOTIDE SEQUENCE [LARGE SCALE GENOMIC DNA]</scope>
    <source>
        <strain evidence="1 2">IBRC-M 10256</strain>
    </source>
</reference>
<gene>
    <name evidence="1" type="ORF">ACFOUR_12775</name>
</gene>
<dbReference type="AlphaFoldDB" id="A0ABD5NQY0"/>
<organism evidence="1 2">
    <name type="scientific">Halovivax cerinus</name>
    <dbReference type="NCBI Taxonomy" id="1487865"/>
    <lineage>
        <taxon>Archaea</taxon>
        <taxon>Methanobacteriati</taxon>
        <taxon>Methanobacteriota</taxon>
        <taxon>Stenosarchaea group</taxon>
        <taxon>Halobacteria</taxon>
        <taxon>Halobacteriales</taxon>
        <taxon>Natrialbaceae</taxon>
        <taxon>Halovivax</taxon>
    </lineage>
</organism>
<name>A0ABD5NQY0_9EURY</name>
<accession>A0ABD5NQY0</accession>
<dbReference type="EMBL" id="JBHSAQ010000010">
    <property type="protein sequence ID" value="MFC3959232.1"/>
    <property type="molecule type" value="Genomic_DNA"/>
</dbReference>
<dbReference type="GeneID" id="73902492"/>